<dbReference type="GO" id="GO:0005524">
    <property type="term" value="F:ATP binding"/>
    <property type="evidence" value="ECO:0007669"/>
    <property type="project" value="UniProtKB-KW"/>
</dbReference>
<feature type="compositionally biased region" description="Polar residues" evidence="6">
    <location>
        <begin position="1"/>
        <end position="10"/>
    </location>
</feature>
<keyword evidence="9" id="KW-1185">Reference proteome</keyword>
<keyword evidence="3" id="KW-0547">Nucleotide-binding</keyword>
<dbReference type="PROSITE" id="PS50011">
    <property type="entry name" value="PROTEIN_KINASE_DOM"/>
    <property type="match status" value="1"/>
</dbReference>
<dbReference type="AlphaFoldDB" id="A0A8S1XIH2"/>
<proteinExistence type="predicted"/>
<reference evidence="8" key="1">
    <citation type="submission" date="2021-01" db="EMBL/GenBank/DDBJ databases">
        <authorList>
            <consortium name="Genoscope - CEA"/>
            <person name="William W."/>
        </authorList>
    </citation>
    <scope>NUCLEOTIDE SEQUENCE</scope>
</reference>
<name>A0A8S1XIH2_PAROT</name>
<comment type="caution">
    <text evidence="8">The sequence shown here is derived from an EMBL/GenBank/DDBJ whole genome shotgun (WGS) entry which is preliminary data.</text>
</comment>
<feature type="region of interest" description="Disordered" evidence="6">
    <location>
        <begin position="1"/>
        <end position="57"/>
    </location>
</feature>
<dbReference type="PANTHER" id="PTHR45646:SF11">
    <property type="entry name" value="SERINE_THREONINE-PROTEIN KINASE DOA"/>
    <property type="match status" value="1"/>
</dbReference>
<keyword evidence="1" id="KW-0723">Serine/threonine-protein kinase</keyword>
<feature type="compositionally biased region" description="Basic residues" evidence="6">
    <location>
        <begin position="11"/>
        <end position="21"/>
    </location>
</feature>
<keyword evidence="4" id="KW-0418">Kinase</keyword>
<dbReference type="Proteomes" id="UP000683925">
    <property type="component" value="Unassembled WGS sequence"/>
</dbReference>
<evidence type="ECO:0000256" key="5">
    <source>
        <dbReference type="ARBA" id="ARBA00022840"/>
    </source>
</evidence>
<gene>
    <name evidence="8" type="ORF">POCTA_138.1.T1230198</name>
</gene>
<feature type="compositionally biased region" description="Low complexity" evidence="6">
    <location>
        <begin position="33"/>
        <end position="57"/>
    </location>
</feature>
<evidence type="ECO:0000256" key="6">
    <source>
        <dbReference type="SAM" id="MobiDB-lite"/>
    </source>
</evidence>
<dbReference type="OrthoDB" id="283111at2759"/>
<dbReference type="GO" id="GO:0005634">
    <property type="term" value="C:nucleus"/>
    <property type="evidence" value="ECO:0007669"/>
    <property type="project" value="TreeGrafter"/>
</dbReference>
<evidence type="ECO:0000259" key="7">
    <source>
        <dbReference type="PROSITE" id="PS50011"/>
    </source>
</evidence>
<dbReference type="EMBL" id="CAJJDP010000123">
    <property type="protein sequence ID" value="CAD8201190.1"/>
    <property type="molecule type" value="Genomic_DNA"/>
</dbReference>
<dbReference type="InterPro" id="IPR000719">
    <property type="entry name" value="Prot_kinase_dom"/>
</dbReference>
<protein>
    <recommendedName>
        <fullName evidence="7">Protein kinase domain-containing protein</fullName>
    </recommendedName>
</protein>
<feature type="compositionally biased region" description="Polar residues" evidence="6">
    <location>
        <begin position="22"/>
        <end position="32"/>
    </location>
</feature>
<accession>A0A8S1XIH2</accession>
<evidence type="ECO:0000313" key="9">
    <source>
        <dbReference type="Proteomes" id="UP000683925"/>
    </source>
</evidence>
<keyword evidence="5" id="KW-0067">ATP-binding</keyword>
<dbReference type="GO" id="GO:0004674">
    <property type="term" value="F:protein serine/threonine kinase activity"/>
    <property type="evidence" value="ECO:0007669"/>
    <property type="project" value="UniProtKB-KW"/>
</dbReference>
<dbReference type="InterPro" id="IPR051175">
    <property type="entry name" value="CLK_kinases"/>
</dbReference>
<evidence type="ECO:0000256" key="4">
    <source>
        <dbReference type="ARBA" id="ARBA00022777"/>
    </source>
</evidence>
<organism evidence="8 9">
    <name type="scientific">Paramecium octaurelia</name>
    <dbReference type="NCBI Taxonomy" id="43137"/>
    <lineage>
        <taxon>Eukaryota</taxon>
        <taxon>Sar</taxon>
        <taxon>Alveolata</taxon>
        <taxon>Ciliophora</taxon>
        <taxon>Intramacronucleata</taxon>
        <taxon>Oligohymenophorea</taxon>
        <taxon>Peniculida</taxon>
        <taxon>Parameciidae</taxon>
        <taxon>Paramecium</taxon>
    </lineage>
</organism>
<sequence length="221" mass="25358">MQTQETLTNQYRHRSRSRNTSKLKLIMNSTTESSSSSSSSSSESSNDQSSSSSSSCSSGCQFLYEIGEKLDKYVITKYLSSGTFGMVLEVTDELGIPYAVKILSQTDHTEVEVLKQIQQFDPFGEAGIVRFYDYFAWQDYHCILLERVEYQTIKYSLALISMIISNQILSTLQKSNQYFNRSLLRFCLCILLALHTLIQNQRTQFFHTNKSIHKQNDQDIL</sequence>
<dbReference type="PANTHER" id="PTHR45646">
    <property type="entry name" value="SERINE/THREONINE-PROTEIN KINASE DOA-RELATED"/>
    <property type="match status" value="1"/>
</dbReference>
<keyword evidence="2" id="KW-0808">Transferase</keyword>
<evidence type="ECO:0000313" key="8">
    <source>
        <dbReference type="EMBL" id="CAD8201190.1"/>
    </source>
</evidence>
<evidence type="ECO:0000256" key="3">
    <source>
        <dbReference type="ARBA" id="ARBA00022741"/>
    </source>
</evidence>
<evidence type="ECO:0000256" key="1">
    <source>
        <dbReference type="ARBA" id="ARBA00022527"/>
    </source>
</evidence>
<evidence type="ECO:0000256" key="2">
    <source>
        <dbReference type="ARBA" id="ARBA00022679"/>
    </source>
</evidence>
<feature type="domain" description="Protein kinase" evidence="7">
    <location>
        <begin position="73"/>
        <end position="221"/>
    </location>
</feature>